<protein>
    <submittedName>
        <fullName evidence="2">Uncharacterized protein</fullName>
    </submittedName>
</protein>
<feature type="region of interest" description="Disordered" evidence="1">
    <location>
        <begin position="162"/>
        <end position="218"/>
    </location>
</feature>
<comment type="caution">
    <text evidence="2">The sequence shown here is derived from an EMBL/GenBank/DDBJ whole genome shotgun (WGS) entry which is preliminary data.</text>
</comment>
<feature type="compositionally biased region" description="Low complexity" evidence="1">
    <location>
        <begin position="170"/>
        <end position="184"/>
    </location>
</feature>
<evidence type="ECO:0000256" key="1">
    <source>
        <dbReference type="SAM" id="MobiDB-lite"/>
    </source>
</evidence>
<name>A0A9P5UCJ1_9AGAR</name>
<proteinExistence type="predicted"/>
<dbReference type="InterPro" id="IPR059179">
    <property type="entry name" value="MLKL-like_MCAfunc"/>
</dbReference>
<gene>
    <name evidence="2" type="ORF">BDP27DRAFT_1445147</name>
</gene>
<dbReference type="CDD" id="cd21037">
    <property type="entry name" value="MLKL_NTD"/>
    <property type="match status" value="1"/>
</dbReference>
<evidence type="ECO:0000313" key="3">
    <source>
        <dbReference type="Proteomes" id="UP000772434"/>
    </source>
</evidence>
<evidence type="ECO:0000313" key="2">
    <source>
        <dbReference type="EMBL" id="KAF9073233.1"/>
    </source>
</evidence>
<reference evidence="2" key="1">
    <citation type="submission" date="2020-11" db="EMBL/GenBank/DDBJ databases">
        <authorList>
            <consortium name="DOE Joint Genome Institute"/>
            <person name="Ahrendt S."/>
            <person name="Riley R."/>
            <person name="Andreopoulos W."/>
            <person name="Labutti K."/>
            <person name="Pangilinan J."/>
            <person name="Ruiz-Duenas F.J."/>
            <person name="Barrasa J.M."/>
            <person name="Sanchez-Garcia M."/>
            <person name="Camarero S."/>
            <person name="Miyauchi S."/>
            <person name="Serrano A."/>
            <person name="Linde D."/>
            <person name="Babiker R."/>
            <person name="Drula E."/>
            <person name="Ayuso-Fernandez I."/>
            <person name="Pacheco R."/>
            <person name="Padilla G."/>
            <person name="Ferreira P."/>
            <person name="Barriuso J."/>
            <person name="Kellner H."/>
            <person name="Castanera R."/>
            <person name="Alfaro M."/>
            <person name="Ramirez L."/>
            <person name="Pisabarro A.G."/>
            <person name="Kuo A."/>
            <person name="Tritt A."/>
            <person name="Lipzen A."/>
            <person name="He G."/>
            <person name="Yan M."/>
            <person name="Ng V."/>
            <person name="Cullen D."/>
            <person name="Martin F."/>
            <person name="Rosso M.-N."/>
            <person name="Henrissat B."/>
            <person name="Hibbett D."/>
            <person name="Martinez A.T."/>
            <person name="Grigoriev I.V."/>
        </authorList>
    </citation>
    <scope>NUCLEOTIDE SEQUENCE</scope>
    <source>
        <strain evidence="2">AH 40177</strain>
    </source>
</reference>
<keyword evidence="3" id="KW-1185">Reference proteome</keyword>
<organism evidence="2 3">
    <name type="scientific">Rhodocollybia butyracea</name>
    <dbReference type="NCBI Taxonomy" id="206335"/>
    <lineage>
        <taxon>Eukaryota</taxon>
        <taxon>Fungi</taxon>
        <taxon>Dikarya</taxon>
        <taxon>Basidiomycota</taxon>
        <taxon>Agaricomycotina</taxon>
        <taxon>Agaricomycetes</taxon>
        <taxon>Agaricomycetidae</taxon>
        <taxon>Agaricales</taxon>
        <taxon>Marasmiineae</taxon>
        <taxon>Omphalotaceae</taxon>
        <taxon>Rhodocollybia</taxon>
    </lineage>
</organism>
<accession>A0A9P5UCJ1</accession>
<sequence length="358" mass="38629">MSMDCSTPPERTLLPDDVLGALHNAGANGKISTLGRKAAEIYFASEAAQAQRHKEALKHLSSVACKLVYAILKANDEISLQDGTLNHVENLLNRVLNSIRTIQRLSSTSMVYRSLLRRKNHSIFEAQLQTYTDQIYYMLFHFQVSQRVNALESRVKGKKHGIFLDDDSHPSSSLSVSPPKSNPSISSVPGTSDHIEHLRSDPLASTPSNPVRRKSNNPFLPLIESGGFPRDASLHVTPFAPPIATDISLRASHVGGSSSTVSQVDNSTKKNYNNVINNVTHNVTANFNGNIFMPAFPALGYHASPGLWGADNSGYVGYNVHGGNGGYTNGNGAHNGNSGGNGESSTNDGLNGYLDYFP</sequence>
<dbReference type="AlphaFoldDB" id="A0A9P5UCJ1"/>
<dbReference type="Proteomes" id="UP000772434">
    <property type="component" value="Unassembled WGS sequence"/>
</dbReference>
<dbReference type="EMBL" id="JADNRY010000019">
    <property type="protein sequence ID" value="KAF9073233.1"/>
    <property type="molecule type" value="Genomic_DNA"/>
</dbReference>